<dbReference type="EMBL" id="VSSQ01029335">
    <property type="protein sequence ID" value="MPM79420.1"/>
    <property type="molecule type" value="Genomic_DNA"/>
</dbReference>
<gene>
    <name evidence="1" type="ORF">SDC9_126453</name>
</gene>
<name>A0A645CQP8_9ZZZZ</name>
<organism evidence="1">
    <name type="scientific">bioreactor metagenome</name>
    <dbReference type="NCBI Taxonomy" id="1076179"/>
    <lineage>
        <taxon>unclassified sequences</taxon>
        <taxon>metagenomes</taxon>
        <taxon>ecological metagenomes</taxon>
    </lineage>
</organism>
<reference evidence="1" key="1">
    <citation type="submission" date="2019-08" db="EMBL/GenBank/DDBJ databases">
        <authorList>
            <person name="Kucharzyk K."/>
            <person name="Murdoch R.W."/>
            <person name="Higgins S."/>
            <person name="Loffler F."/>
        </authorList>
    </citation>
    <scope>NUCLEOTIDE SEQUENCE</scope>
</reference>
<proteinExistence type="predicted"/>
<sequence>MPISIPRRYALSKKKTDCASTNKIITPTKKIEPDCLHKTPYSAPFLRTPSCPTIFRLYCQLHYCECRMVFYKKHNFPYYKFNSLKAQGRRGLPPRRPCGTAKTVRQKPDCLRSVSFVFCWLHLPISPEGLGLPRQRRRWEGFFSPPPGTGAACEGAAGWAALGAWAGLCACMGLGGGASLWPSGLSPVGAGPFFSGFWPRPRLRRPLLSLAGA</sequence>
<dbReference type="AlphaFoldDB" id="A0A645CQP8"/>
<accession>A0A645CQP8</accession>
<protein>
    <submittedName>
        <fullName evidence="1">Uncharacterized protein</fullName>
    </submittedName>
</protein>
<comment type="caution">
    <text evidence="1">The sequence shown here is derived from an EMBL/GenBank/DDBJ whole genome shotgun (WGS) entry which is preliminary data.</text>
</comment>
<evidence type="ECO:0000313" key="1">
    <source>
        <dbReference type="EMBL" id="MPM79420.1"/>
    </source>
</evidence>